<keyword evidence="3 6" id="KW-0812">Transmembrane</keyword>
<feature type="transmembrane region" description="Helical" evidence="6">
    <location>
        <begin position="270"/>
        <end position="287"/>
    </location>
</feature>
<feature type="transmembrane region" description="Helical" evidence="6">
    <location>
        <begin position="123"/>
        <end position="143"/>
    </location>
</feature>
<sequence length="292" mass="32122">MEYSKKKWLYLIVLSIVWGSSFILIKKALIGLSPFQLGALRTLFAAFFLLLIGFRTIKTIRRELWKWVFLSALLGTFIPAFLFAFAETEIDSAIASVLNSTTPLLTLLLGILVFSFRFHSNQVIGVFVGLLGSMMLIWEGAAVNPHQNYWYAGLVLIASCCYAINVNIIKKHLSQISPLAIASGSFVLLIIPSCLVLLFSDFFTVSVIEDTRVYTSIGYLLVLSVVGTGVAKVLFNKLVQISSPVFASSVTYMIPVVASIWGIADGESFTSLQVMAAGIIILGVYLANRKRI</sequence>
<evidence type="ECO:0000256" key="4">
    <source>
        <dbReference type="ARBA" id="ARBA00022989"/>
    </source>
</evidence>
<dbReference type="RefSeq" id="WP_176027980.1">
    <property type="nucleotide sequence ID" value="NZ_JBHSJV010000001.1"/>
</dbReference>
<dbReference type="InterPro" id="IPR037185">
    <property type="entry name" value="EmrE-like"/>
</dbReference>
<feature type="transmembrane region" description="Helical" evidence="6">
    <location>
        <begin position="64"/>
        <end position="86"/>
    </location>
</feature>
<evidence type="ECO:0000256" key="2">
    <source>
        <dbReference type="ARBA" id="ARBA00007362"/>
    </source>
</evidence>
<feature type="transmembrane region" description="Helical" evidence="6">
    <location>
        <begin position="7"/>
        <end position="25"/>
    </location>
</feature>
<evidence type="ECO:0000256" key="6">
    <source>
        <dbReference type="SAM" id="Phobius"/>
    </source>
</evidence>
<feature type="transmembrane region" description="Helical" evidence="6">
    <location>
        <begin position="149"/>
        <end position="168"/>
    </location>
</feature>
<evidence type="ECO:0000256" key="1">
    <source>
        <dbReference type="ARBA" id="ARBA00004141"/>
    </source>
</evidence>
<feature type="transmembrane region" description="Helical" evidence="6">
    <location>
        <begin position="212"/>
        <end position="233"/>
    </location>
</feature>
<comment type="caution">
    <text evidence="8">The sequence shown here is derived from an EMBL/GenBank/DDBJ whole genome shotgun (WGS) entry which is preliminary data.</text>
</comment>
<dbReference type="Proteomes" id="UP001597459">
    <property type="component" value="Unassembled WGS sequence"/>
</dbReference>
<feature type="transmembrane region" description="Helical" evidence="6">
    <location>
        <begin position="37"/>
        <end position="57"/>
    </location>
</feature>
<evidence type="ECO:0000256" key="5">
    <source>
        <dbReference type="ARBA" id="ARBA00023136"/>
    </source>
</evidence>
<protein>
    <submittedName>
        <fullName evidence="8">DMT family transporter</fullName>
    </submittedName>
</protein>
<dbReference type="InterPro" id="IPR050638">
    <property type="entry name" value="AA-Vitamin_Transporters"/>
</dbReference>
<feature type="domain" description="EamA" evidence="7">
    <location>
        <begin position="9"/>
        <end position="137"/>
    </location>
</feature>
<evidence type="ECO:0000313" key="9">
    <source>
        <dbReference type="Proteomes" id="UP001597459"/>
    </source>
</evidence>
<evidence type="ECO:0000256" key="3">
    <source>
        <dbReference type="ARBA" id="ARBA00022692"/>
    </source>
</evidence>
<feature type="domain" description="EamA" evidence="7">
    <location>
        <begin position="152"/>
        <end position="288"/>
    </location>
</feature>
<dbReference type="SUPFAM" id="SSF103481">
    <property type="entry name" value="Multidrug resistance efflux transporter EmrE"/>
    <property type="match status" value="2"/>
</dbReference>
<feature type="transmembrane region" description="Helical" evidence="6">
    <location>
        <begin position="245"/>
        <end position="264"/>
    </location>
</feature>
<evidence type="ECO:0000259" key="7">
    <source>
        <dbReference type="Pfam" id="PF00892"/>
    </source>
</evidence>
<keyword evidence="4 6" id="KW-1133">Transmembrane helix</keyword>
<keyword evidence="5 6" id="KW-0472">Membrane</keyword>
<feature type="transmembrane region" description="Helical" evidence="6">
    <location>
        <begin position="92"/>
        <end position="116"/>
    </location>
</feature>
<feature type="transmembrane region" description="Helical" evidence="6">
    <location>
        <begin position="180"/>
        <end position="200"/>
    </location>
</feature>
<keyword evidence="9" id="KW-1185">Reference proteome</keyword>
<comment type="subcellular location">
    <subcellularLocation>
        <location evidence="1">Membrane</location>
        <topology evidence="1">Multi-pass membrane protein</topology>
    </subcellularLocation>
</comment>
<gene>
    <name evidence="8" type="ORF">ACFSTE_01090</name>
</gene>
<reference evidence="9" key="1">
    <citation type="journal article" date="2019" name="Int. J. Syst. Evol. Microbiol.">
        <title>The Global Catalogue of Microorganisms (GCM) 10K type strain sequencing project: providing services to taxonomists for standard genome sequencing and annotation.</title>
        <authorList>
            <consortium name="The Broad Institute Genomics Platform"/>
            <consortium name="The Broad Institute Genome Sequencing Center for Infectious Disease"/>
            <person name="Wu L."/>
            <person name="Ma J."/>
        </authorList>
    </citation>
    <scope>NUCLEOTIDE SEQUENCE [LARGE SCALE GENOMIC DNA]</scope>
    <source>
        <strain evidence="9">KCTC 42423</strain>
    </source>
</reference>
<dbReference type="Pfam" id="PF00892">
    <property type="entry name" value="EamA"/>
    <property type="match status" value="2"/>
</dbReference>
<dbReference type="PANTHER" id="PTHR32322:SF2">
    <property type="entry name" value="EAMA DOMAIN-CONTAINING PROTEIN"/>
    <property type="match status" value="1"/>
</dbReference>
<proteinExistence type="inferred from homology"/>
<dbReference type="InterPro" id="IPR000620">
    <property type="entry name" value="EamA_dom"/>
</dbReference>
<dbReference type="EMBL" id="JBHULX010000001">
    <property type="protein sequence ID" value="MFD2589405.1"/>
    <property type="molecule type" value="Genomic_DNA"/>
</dbReference>
<dbReference type="PANTHER" id="PTHR32322">
    <property type="entry name" value="INNER MEMBRANE TRANSPORTER"/>
    <property type="match status" value="1"/>
</dbReference>
<organism evidence="8 9">
    <name type="scientific">Aquimarina hainanensis</name>
    <dbReference type="NCBI Taxonomy" id="1578017"/>
    <lineage>
        <taxon>Bacteria</taxon>
        <taxon>Pseudomonadati</taxon>
        <taxon>Bacteroidota</taxon>
        <taxon>Flavobacteriia</taxon>
        <taxon>Flavobacteriales</taxon>
        <taxon>Flavobacteriaceae</taxon>
        <taxon>Aquimarina</taxon>
    </lineage>
</organism>
<evidence type="ECO:0000313" key="8">
    <source>
        <dbReference type="EMBL" id="MFD2589405.1"/>
    </source>
</evidence>
<name>A0ABW5N1L1_9FLAO</name>
<accession>A0ABW5N1L1</accession>
<comment type="similarity">
    <text evidence="2">Belongs to the EamA transporter family.</text>
</comment>